<accession>A0ABP8FYR4</accession>
<dbReference type="Proteomes" id="UP001501844">
    <property type="component" value="Unassembled WGS sequence"/>
</dbReference>
<comment type="caution">
    <text evidence="1">The sequence shown here is derived from an EMBL/GenBank/DDBJ whole genome shotgun (WGS) entry which is preliminary data.</text>
</comment>
<name>A0ABP8FYR4_9BACT</name>
<reference evidence="2" key="1">
    <citation type="journal article" date="2019" name="Int. J. Syst. Evol. Microbiol.">
        <title>The Global Catalogue of Microorganisms (GCM) 10K type strain sequencing project: providing services to taxonomists for standard genome sequencing and annotation.</title>
        <authorList>
            <consortium name="The Broad Institute Genomics Platform"/>
            <consortium name="The Broad Institute Genome Sequencing Center for Infectious Disease"/>
            <person name="Wu L."/>
            <person name="Ma J."/>
        </authorList>
    </citation>
    <scope>NUCLEOTIDE SEQUENCE [LARGE SCALE GENOMIC DNA]</scope>
    <source>
        <strain evidence="2">JCM 17917</strain>
    </source>
</reference>
<proteinExistence type="predicted"/>
<dbReference type="EMBL" id="BAABGX010000003">
    <property type="protein sequence ID" value="GAA4313763.1"/>
    <property type="molecule type" value="Genomic_DNA"/>
</dbReference>
<evidence type="ECO:0008006" key="3">
    <source>
        <dbReference type="Google" id="ProtNLM"/>
    </source>
</evidence>
<dbReference type="RefSeq" id="WP_345168747.1">
    <property type="nucleotide sequence ID" value="NZ_BAABGX010000003.1"/>
</dbReference>
<keyword evidence="2" id="KW-1185">Reference proteome</keyword>
<sequence length="182" mass="20108">MKKLLLLPFVSLLLLSGCKKDDPTKNAKLPEATQEGRNTVGFTLEGGEVWVPYFECGMGQDPYGKYSARVSYPFANQNGIDFLFARSDKKVLSYLTISTALIGTVTSVGEKIDSVGVFFKSESFESYGDLPQPGSRFIITKIDKMNQIISGEFHLILKDKTGKTVTLSNGRFDFKFNACACD</sequence>
<evidence type="ECO:0000313" key="1">
    <source>
        <dbReference type="EMBL" id="GAA4313763.1"/>
    </source>
</evidence>
<evidence type="ECO:0000313" key="2">
    <source>
        <dbReference type="Proteomes" id="UP001501844"/>
    </source>
</evidence>
<gene>
    <name evidence="1" type="ORF">GCM10023183_33640</name>
</gene>
<organism evidence="1 2">
    <name type="scientific">Nibribacter koreensis</name>
    <dbReference type="NCBI Taxonomy" id="1084519"/>
    <lineage>
        <taxon>Bacteria</taxon>
        <taxon>Pseudomonadati</taxon>
        <taxon>Bacteroidota</taxon>
        <taxon>Cytophagia</taxon>
        <taxon>Cytophagales</taxon>
        <taxon>Hymenobacteraceae</taxon>
        <taxon>Nibribacter</taxon>
    </lineage>
</organism>
<dbReference type="PROSITE" id="PS51257">
    <property type="entry name" value="PROKAR_LIPOPROTEIN"/>
    <property type="match status" value="1"/>
</dbReference>
<protein>
    <recommendedName>
        <fullName evidence="3">Lipoprotein</fullName>
    </recommendedName>
</protein>